<keyword evidence="2" id="KW-1185">Reference proteome</keyword>
<reference evidence="1 2" key="1">
    <citation type="submission" date="2021-06" db="EMBL/GenBank/DDBJ databases">
        <title>Caerostris darwini draft genome.</title>
        <authorList>
            <person name="Kono N."/>
            <person name="Arakawa K."/>
        </authorList>
    </citation>
    <scope>NUCLEOTIDE SEQUENCE [LARGE SCALE GENOMIC DNA]</scope>
</reference>
<sequence length="132" mass="15349">MLKCMTVDRPHASTSEAFQIEFHRFLQSHSFPISQRIHIIPTESPSTVGKKKRSDRFPSLSEFLLLSSDQIYFTKPCKIPLPPHFFLLLTSTLLFFLDIFKDGFRFSKRYHIAIYFFSLHPHPPPPTPPSAE</sequence>
<protein>
    <submittedName>
        <fullName evidence="1">Uncharacterized protein</fullName>
    </submittedName>
</protein>
<accession>A0AAV4UD31</accession>
<name>A0AAV4UD31_9ARAC</name>
<evidence type="ECO:0000313" key="2">
    <source>
        <dbReference type="Proteomes" id="UP001054837"/>
    </source>
</evidence>
<dbReference type="AlphaFoldDB" id="A0AAV4UD31"/>
<organism evidence="1 2">
    <name type="scientific">Caerostris darwini</name>
    <dbReference type="NCBI Taxonomy" id="1538125"/>
    <lineage>
        <taxon>Eukaryota</taxon>
        <taxon>Metazoa</taxon>
        <taxon>Ecdysozoa</taxon>
        <taxon>Arthropoda</taxon>
        <taxon>Chelicerata</taxon>
        <taxon>Arachnida</taxon>
        <taxon>Araneae</taxon>
        <taxon>Araneomorphae</taxon>
        <taxon>Entelegynae</taxon>
        <taxon>Araneoidea</taxon>
        <taxon>Araneidae</taxon>
        <taxon>Caerostris</taxon>
    </lineage>
</organism>
<proteinExistence type="predicted"/>
<dbReference type="Proteomes" id="UP001054837">
    <property type="component" value="Unassembled WGS sequence"/>
</dbReference>
<dbReference type="EMBL" id="BPLQ01011101">
    <property type="protein sequence ID" value="GIY55656.1"/>
    <property type="molecule type" value="Genomic_DNA"/>
</dbReference>
<gene>
    <name evidence="1" type="ORF">CDAR_292421</name>
</gene>
<comment type="caution">
    <text evidence="1">The sequence shown here is derived from an EMBL/GenBank/DDBJ whole genome shotgun (WGS) entry which is preliminary data.</text>
</comment>
<evidence type="ECO:0000313" key="1">
    <source>
        <dbReference type="EMBL" id="GIY55656.1"/>
    </source>
</evidence>